<evidence type="ECO:0000313" key="3">
    <source>
        <dbReference type="Proteomes" id="UP000886842"/>
    </source>
</evidence>
<dbReference type="InterPro" id="IPR008928">
    <property type="entry name" value="6-hairpin_glycosidase_sf"/>
</dbReference>
<accession>A0A9D1GZD6</accession>
<dbReference type="EMBL" id="DVLP01000360">
    <property type="protein sequence ID" value="HIT76341.1"/>
    <property type="molecule type" value="Genomic_DNA"/>
</dbReference>
<evidence type="ECO:0008006" key="4">
    <source>
        <dbReference type="Google" id="ProtNLM"/>
    </source>
</evidence>
<dbReference type="InterPro" id="IPR012341">
    <property type="entry name" value="6hp_glycosidase-like_sf"/>
</dbReference>
<dbReference type="SUPFAM" id="SSF48208">
    <property type="entry name" value="Six-hairpin glycosidases"/>
    <property type="match status" value="1"/>
</dbReference>
<dbReference type="Proteomes" id="UP000886842">
    <property type="component" value="Unassembled WGS sequence"/>
</dbReference>
<evidence type="ECO:0000313" key="2">
    <source>
        <dbReference type="EMBL" id="HIT76341.1"/>
    </source>
</evidence>
<evidence type="ECO:0000256" key="1">
    <source>
        <dbReference type="SAM" id="MobiDB-lite"/>
    </source>
</evidence>
<dbReference type="Gene3D" id="1.50.10.10">
    <property type="match status" value="1"/>
</dbReference>
<reference evidence="2" key="2">
    <citation type="journal article" date="2021" name="PeerJ">
        <title>Extensive microbial diversity within the chicken gut microbiome revealed by metagenomics and culture.</title>
        <authorList>
            <person name="Gilroy R."/>
            <person name="Ravi A."/>
            <person name="Getino M."/>
            <person name="Pursley I."/>
            <person name="Horton D.L."/>
            <person name="Alikhan N.F."/>
            <person name="Baker D."/>
            <person name="Gharbi K."/>
            <person name="Hall N."/>
            <person name="Watson M."/>
            <person name="Adriaenssens E.M."/>
            <person name="Foster-Nyarko E."/>
            <person name="Jarju S."/>
            <person name="Secka A."/>
            <person name="Antonio M."/>
            <person name="Oren A."/>
            <person name="Chaudhuri R.R."/>
            <person name="La Ragione R."/>
            <person name="Hildebrand F."/>
            <person name="Pallen M.J."/>
        </authorList>
    </citation>
    <scope>NUCLEOTIDE SEQUENCE</scope>
    <source>
        <strain evidence="2">ChiGjej1B1-24693</strain>
    </source>
</reference>
<dbReference type="GO" id="GO:0005975">
    <property type="term" value="P:carbohydrate metabolic process"/>
    <property type="evidence" value="ECO:0007669"/>
    <property type="project" value="InterPro"/>
</dbReference>
<dbReference type="AlphaFoldDB" id="A0A9D1GZD6"/>
<organism evidence="2 3">
    <name type="scientific">Candidatus Avipropionibacterium avicola</name>
    <dbReference type="NCBI Taxonomy" id="2840701"/>
    <lineage>
        <taxon>Bacteria</taxon>
        <taxon>Bacillati</taxon>
        <taxon>Actinomycetota</taxon>
        <taxon>Actinomycetes</taxon>
        <taxon>Propionibacteriales</taxon>
        <taxon>Propionibacteriaceae</taxon>
        <taxon>Propionibacteriaceae incertae sedis</taxon>
        <taxon>Candidatus Avipropionibacterium</taxon>
    </lineage>
</organism>
<protein>
    <recommendedName>
        <fullName evidence="4">Glycoside hydrolase family 65</fullName>
    </recommendedName>
</protein>
<comment type="caution">
    <text evidence="2">The sequence shown here is derived from an EMBL/GenBank/DDBJ whole genome shotgun (WGS) entry which is preliminary data.</text>
</comment>
<reference evidence="2" key="1">
    <citation type="submission" date="2020-10" db="EMBL/GenBank/DDBJ databases">
        <authorList>
            <person name="Gilroy R."/>
        </authorList>
    </citation>
    <scope>NUCLEOTIDE SEQUENCE</scope>
    <source>
        <strain evidence="2">ChiGjej1B1-24693</strain>
    </source>
</reference>
<name>A0A9D1GZD6_9ACTN</name>
<feature type="region of interest" description="Disordered" evidence="1">
    <location>
        <begin position="80"/>
        <end position="105"/>
    </location>
</feature>
<gene>
    <name evidence="2" type="ORF">IAA98_12220</name>
</gene>
<sequence>MDRRAVVERHSPQVDRVLPEWPLQLGNGEFGFAVDVSGLQTWPQRHPHRHDDAIGTLLGTMAQWAWHSIPPPRPYELSETWRDHPTPRGPRTYVDLDRQSEPGEPVRGTEAAEWLRNNPHRLHLGQIGFVTDLDPESLTGLEQRLDLWTGVVTSRYDIPGAGPAEVRTAVHPHRDAVGVSSTTGWPIALRFPYGSQAWAIATDWDQPQRHTTVLLPHTTGADEQRRTHRILRTLDDSQVCVSLTTDGIVEQTAAHTVTVSPAPGSDTLALTVEFVPGHDQRAEPLRAEEVTRASSVAWKDFWGSGGWLDFDGTQDPRAVELERRIVLSQYLTRVNCVASIPPAETGLLTNSWRGKGHLEMHWWHVAHFALWGRPELIEPSLDWYASILDQARETARRHHCRGVRWPKQVDSSGRESPSDIGTFLLWQQPHPINLAELVVRAHRARGDRERAAKLQERWSPLVFASAAFMADIAEPQGDGSYGLGPPLVPAQESYGAIRDRLTNPAFELAYWRWGLQIALRWQEELGLEPDPDWRAVADGIRAPHVVDGRLTAIDVEPWTLRTDHPSMLAAYGFVPPVGLVEPSVARATLDDVMADWDWESTWGWDCPVLAMTAARLADPQLAVDGLLMPVTKNTHGPNGHNRQTDRLPAYLPGNGGLLAAVALMVAGWDGGPRTPGIPQDWTVRQEGLVPSPG</sequence>
<proteinExistence type="predicted"/>